<feature type="region of interest" description="Disordered" evidence="1">
    <location>
        <begin position="40"/>
        <end position="93"/>
    </location>
</feature>
<evidence type="ECO:0008006" key="4">
    <source>
        <dbReference type="Google" id="ProtNLM"/>
    </source>
</evidence>
<feature type="compositionally biased region" description="Polar residues" evidence="1">
    <location>
        <begin position="76"/>
        <end position="89"/>
    </location>
</feature>
<evidence type="ECO:0000313" key="3">
    <source>
        <dbReference type="Proteomes" id="UP000829992"/>
    </source>
</evidence>
<name>A0ABY4PML5_9ACTN</name>
<organism evidence="2 3">
    <name type="scientific">Streptomyces durmitorensis</name>
    <dbReference type="NCBI Taxonomy" id="319947"/>
    <lineage>
        <taxon>Bacteria</taxon>
        <taxon>Bacillati</taxon>
        <taxon>Actinomycetota</taxon>
        <taxon>Actinomycetes</taxon>
        <taxon>Kitasatosporales</taxon>
        <taxon>Streptomycetaceae</taxon>
        <taxon>Streptomyces</taxon>
    </lineage>
</organism>
<sequence>MRATSEHDGIILCGTDAIPTVGTGHRHGNSHRLQLVDPDSYDDYATADEPFQLPYRSRSDQPSLFDETEADELRNDQQGQLHNGTTAGLTPTRYIKGGDRQAVAAAVQAVRDLDPQQTILTLPLDQQWLREPDDRDYLVTQLADLPHIKALALGAARNPLAAKGAVAGLRQLVGSLQRVAVIRTDLAGLDAYAYGALFTALGMQTAMRHVRKPGSGGPTGPRRYRYTTMVLHPQLMDYFRADTLRELYGKLPEPLCHCTVCAGRSLIRFDHNLRDQEEANRHNIATWLPWAEDLQQTAAGSDRRSVWQQLCHDARNAHQDLREEISNPGALETPRWLRVWAGDPD</sequence>
<proteinExistence type="predicted"/>
<evidence type="ECO:0000313" key="2">
    <source>
        <dbReference type="EMBL" id="UQT55050.1"/>
    </source>
</evidence>
<dbReference type="EMBL" id="CP097289">
    <property type="protein sequence ID" value="UQT55050.1"/>
    <property type="molecule type" value="Genomic_DNA"/>
</dbReference>
<accession>A0ABY4PML5</accession>
<keyword evidence="3" id="KW-1185">Reference proteome</keyword>
<evidence type="ECO:0000256" key="1">
    <source>
        <dbReference type="SAM" id="MobiDB-lite"/>
    </source>
</evidence>
<protein>
    <recommendedName>
        <fullName evidence="4">tRNA-guanine(15) transglycosylase-like domain-containing protein</fullName>
    </recommendedName>
</protein>
<dbReference type="Proteomes" id="UP000829992">
    <property type="component" value="Chromosome"/>
</dbReference>
<gene>
    <name evidence="2" type="ORF">M4V62_08045</name>
</gene>
<dbReference type="RefSeq" id="WP_249586541.1">
    <property type="nucleotide sequence ID" value="NZ_CP097289.1"/>
</dbReference>
<reference evidence="2 3" key="1">
    <citation type="submission" date="2022-05" db="EMBL/GenBank/DDBJ databases">
        <authorList>
            <person name="Zhou X."/>
            <person name="Li K."/>
            <person name="Man Y."/>
        </authorList>
    </citation>
    <scope>NUCLEOTIDE SEQUENCE [LARGE SCALE GENOMIC DNA]</scope>
    <source>
        <strain evidence="2 3">MS405</strain>
    </source>
</reference>